<dbReference type="Pfam" id="PF00561">
    <property type="entry name" value="Abhydrolase_1"/>
    <property type="match status" value="1"/>
</dbReference>
<proteinExistence type="predicted"/>
<dbReference type="AlphaFoldDB" id="A0A7X8YDR1"/>
<evidence type="ECO:0000313" key="3">
    <source>
        <dbReference type="Proteomes" id="UP000523139"/>
    </source>
</evidence>
<protein>
    <submittedName>
        <fullName evidence="2">Alpha/beta hydrolase</fullName>
    </submittedName>
</protein>
<dbReference type="Proteomes" id="UP000523139">
    <property type="component" value="Unassembled WGS sequence"/>
</dbReference>
<dbReference type="PRINTS" id="PR00111">
    <property type="entry name" value="ABHYDROLASE"/>
</dbReference>
<dbReference type="PANTHER" id="PTHR43433">
    <property type="entry name" value="HYDROLASE, ALPHA/BETA FOLD FAMILY PROTEIN"/>
    <property type="match status" value="1"/>
</dbReference>
<accession>A0A7X8YDR1</accession>
<keyword evidence="3" id="KW-1185">Reference proteome</keyword>
<reference evidence="2 3" key="1">
    <citation type="submission" date="2020-04" db="EMBL/GenBank/DDBJ databases">
        <title>Nesterenkonia sp. nov., isolated from marine sediment.</title>
        <authorList>
            <person name="Zhang G."/>
        </authorList>
    </citation>
    <scope>NUCLEOTIDE SEQUENCE [LARGE SCALE GENOMIC DNA]</scope>
    <source>
        <strain evidence="2 3">MY13</strain>
    </source>
</reference>
<comment type="caution">
    <text evidence="2">The sequence shown here is derived from an EMBL/GenBank/DDBJ whole genome shotgun (WGS) entry which is preliminary data.</text>
</comment>
<dbReference type="InterPro" id="IPR000073">
    <property type="entry name" value="AB_hydrolase_1"/>
</dbReference>
<dbReference type="SUPFAM" id="SSF53474">
    <property type="entry name" value="alpha/beta-Hydrolases"/>
    <property type="match status" value="1"/>
</dbReference>
<dbReference type="RefSeq" id="WP_168887434.1">
    <property type="nucleotide sequence ID" value="NZ_JABAHY010000006.1"/>
</dbReference>
<dbReference type="InterPro" id="IPR029058">
    <property type="entry name" value="AB_hydrolase_fold"/>
</dbReference>
<keyword evidence="2" id="KW-0378">Hydrolase</keyword>
<dbReference type="InterPro" id="IPR050471">
    <property type="entry name" value="AB_hydrolase"/>
</dbReference>
<name>A0A7X8YDR1_9MICC</name>
<dbReference type="PANTHER" id="PTHR43433:SF1">
    <property type="entry name" value="BLL5160 PROTEIN"/>
    <property type="match status" value="1"/>
</dbReference>
<evidence type="ECO:0000259" key="1">
    <source>
        <dbReference type="Pfam" id="PF00561"/>
    </source>
</evidence>
<gene>
    <name evidence="2" type="ORF">HGQ17_08045</name>
</gene>
<feature type="domain" description="AB hydrolase-1" evidence="1">
    <location>
        <begin position="29"/>
        <end position="133"/>
    </location>
</feature>
<dbReference type="GO" id="GO:0016787">
    <property type="term" value="F:hydrolase activity"/>
    <property type="evidence" value="ECO:0007669"/>
    <property type="project" value="UniProtKB-KW"/>
</dbReference>
<dbReference type="Gene3D" id="3.40.50.1820">
    <property type="entry name" value="alpha/beta hydrolase"/>
    <property type="match status" value="1"/>
</dbReference>
<organism evidence="2 3">
    <name type="scientific">Nesterenkonia sedimenti</name>
    <dbReference type="NCBI Taxonomy" id="1463632"/>
    <lineage>
        <taxon>Bacteria</taxon>
        <taxon>Bacillati</taxon>
        <taxon>Actinomycetota</taxon>
        <taxon>Actinomycetes</taxon>
        <taxon>Micrococcales</taxon>
        <taxon>Micrococcaceae</taxon>
        <taxon>Nesterenkonia</taxon>
    </lineage>
</organism>
<dbReference type="EMBL" id="JABAHY010000006">
    <property type="protein sequence ID" value="NLS09953.1"/>
    <property type="molecule type" value="Genomic_DNA"/>
</dbReference>
<sequence>MGQLRRPTELARLDSGRVEYRFEEVGDRTVLLFHGGHMHAGMAMGEAAFTEVGYSVLAITRPGYGKTDLPLPCSTAEFADVVVSLCQQLGINQLAAVVGISAGGPFATALAARHPEFVERVILQSAVGPLSWPESKTRRVGRVIFGPPLEGLTWTMVRILFRGMPNRVGLQMMAGELSNLSGQEVLAALSEAHQAQTLELFGLMRSYSGFRNDLKVMHQPTEDEPQQPALVIHSRHDGSVPFAHAEALHESMPNSELIESSAVSHFLWFDDDWTRLTEYIRGFLGHAE</sequence>
<evidence type="ECO:0000313" key="2">
    <source>
        <dbReference type="EMBL" id="NLS09953.1"/>
    </source>
</evidence>